<gene>
    <name evidence="1" type="ORF">CFP56_044001</name>
</gene>
<protein>
    <submittedName>
        <fullName evidence="1">Uncharacterized protein</fullName>
    </submittedName>
</protein>
<proteinExistence type="predicted"/>
<keyword evidence="2" id="KW-1185">Reference proteome</keyword>
<evidence type="ECO:0000313" key="1">
    <source>
        <dbReference type="EMBL" id="KAK7850638.1"/>
    </source>
</evidence>
<organism evidence="1 2">
    <name type="scientific">Quercus suber</name>
    <name type="common">Cork oak</name>
    <dbReference type="NCBI Taxonomy" id="58331"/>
    <lineage>
        <taxon>Eukaryota</taxon>
        <taxon>Viridiplantae</taxon>
        <taxon>Streptophyta</taxon>
        <taxon>Embryophyta</taxon>
        <taxon>Tracheophyta</taxon>
        <taxon>Spermatophyta</taxon>
        <taxon>Magnoliopsida</taxon>
        <taxon>eudicotyledons</taxon>
        <taxon>Gunneridae</taxon>
        <taxon>Pentapetalae</taxon>
        <taxon>rosids</taxon>
        <taxon>fabids</taxon>
        <taxon>Fagales</taxon>
        <taxon>Fagaceae</taxon>
        <taxon>Quercus</taxon>
    </lineage>
</organism>
<accession>A0AAW0LG16</accession>
<dbReference type="Proteomes" id="UP000237347">
    <property type="component" value="Unassembled WGS sequence"/>
</dbReference>
<name>A0AAW0LG16_QUESU</name>
<dbReference type="EMBL" id="PKMF04000097">
    <property type="protein sequence ID" value="KAK7850638.1"/>
    <property type="molecule type" value="Genomic_DNA"/>
</dbReference>
<dbReference type="AlphaFoldDB" id="A0AAW0LG16"/>
<reference evidence="1 2" key="1">
    <citation type="journal article" date="2018" name="Sci. Data">
        <title>The draft genome sequence of cork oak.</title>
        <authorList>
            <person name="Ramos A.M."/>
            <person name="Usie A."/>
            <person name="Barbosa P."/>
            <person name="Barros P.M."/>
            <person name="Capote T."/>
            <person name="Chaves I."/>
            <person name="Simoes F."/>
            <person name="Abreu I."/>
            <person name="Carrasquinho I."/>
            <person name="Faro C."/>
            <person name="Guimaraes J.B."/>
            <person name="Mendonca D."/>
            <person name="Nobrega F."/>
            <person name="Rodrigues L."/>
            <person name="Saibo N.J.M."/>
            <person name="Varela M.C."/>
            <person name="Egas C."/>
            <person name="Matos J."/>
            <person name="Miguel C.M."/>
            <person name="Oliveira M.M."/>
            <person name="Ricardo C.P."/>
            <person name="Goncalves S."/>
        </authorList>
    </citation>
    <scope>NUCLEOTIDE SEQUENCE [LARGE SCALE GENOMIC DNA]</scope>
    <source>
        <strain evidence="2">cv. HL8</strain>
    </source>
</reference>
<sequence>MRFRNSNFSQKIDIWKHTSVKTTLGNNPKTYNPINNVLVGSKHILKERKTWDYFLKKLITKSALSGVSKLTFLETVRAVSSENPHEFMRYETLNEC</sequence>
<comment type="caution">
    <text evidence="1">The sequence shown here is derived from an EMBL/GenBank/DDBJ whole genome shotgun (WGS) entry which is preliminary data.</text>
</comment>
<evidence type="ECO:0000313" key="2">
    <source>
        <dbReference type="Proteomes" id="UP000237347"/>
    </source>
</evidence>